<protein>
    <submittedName>
        <fullName evidence="2">Uncharacterized protein</fullName>
    </submittedName>
</protein>
<feature type="region of interest" description="Disordered" evidence="1">
    <location>
        <begin position="1"/>
        <end position="38"/>
    </location>
</feature>
<name>A0A9I9E2U4_CUCME</name>
<dbReference type="AlphaFoldDB" id="A0A9I9E2U4"/>
<evidence type="ECO:0000256" key="1">
    <source>
        <dbReference type="SAM" id="MobiDB-lite"/>
    </source>
</evidence>
<evidence type="ECO:0000313" key="2">
    <source>
        <dbReference type="EnsemblPlants" id="MELO3C027852.2.1"/>
    </source>
</evidence>
<reference evidence="2" key="1">
    <citation type="submission" date="2023-03" db="UniProtKB">
        <authorList>
            <consortium name="EnsemblPlants"/>
        </authorList>
    </citation>
    <scope>IDENTIFICATION</scope>
</reference>
<dbReference type="EnsemblPlants" id="MELO3C027852.2.1">
    <property type="protein sequence ID" value="MELO3C027852.2.1"/>
    <property type="gene ID" value="MELO3C027852.2"/>
</dbReference>
<feature type="compositionally biased region" description="Polar residues" evidence="1">
    <location>
        <begin position="23"/>
        <end position="37"/>
    </location>
</feature>
<proteinExistence type="predicted"/>
<dbReference type="Gramene" id="MELO3C027852.2.1">
    <property type="protein sequence ID" value="MELO3C027852.2.1"/>
    <property type="gene ID" value="MELO3C027852.2"/>
</dbReference>
<organism evidence="2">
    <name type="scientific">Cucumis melo</name>
    <name type="common">Muskmelon</name>
    <dbReference type="NCBI Taxonomy" id="3656"/>
    <lineage>
        <taxon>Eukaryota</taxon>
        <taxon>Viridiplantae</taxon>
        <taxon>Streptophyta</taxon>
        <taxon>Embryophyta</taxon>
        <taxon>Tracheophyta</taxon>
        <taxon>Spermatophyta</taxon>
        <taxon>Magnoliopsida</taxon>
        <taxon>eudicotyledons</taxon>
        <taxon>Gunneridae</taxon>
        <taxon>Pentapetalae</taxon>
        <taxon>rosids</taxon>
        <taxon>fabids</taxon>
        <taxon>Cucurbitales</taxon>
        <taxon>Cucurbitaceae</taxon>
        <taxon>Benincaseae</taxon>
        <taxon>Cucumis</taxon>
    </lineage>
</organism>
<sequence>MPLDEYEKDSEKEKKMRKAMRRPQSSPIIFSSPNQRQGCRLTFEGERLKKVSKTNA</sequence>
<accession>A0A9I9E2U4</accession>